<evidence type="ECO:0000256" key="3">
    <source>
        <dbReference type="ARBA" id="ARBA00022475"/>
    </source>
</evidence>
<dbReference type="GO" id="GO:0015031">
    <property type="term" value="P:protein transport"/>
    <property type="evidence" value="ECO:0007669"/>
    <property type="project" value="UniProtKB-KW"/>
</dbReference>
<keyword evidence="2" id="KW-0813">Transport</keyword>
<dbReference type="GO" id="GO:0005886">
    <property type="term" value="C:plasma membrane"/>
    <property type="evidence" value="ECO:0007669"/>
    <property type="project" value="UniProtKB-SubCell"/>
</dbReference>
<keyword evidence="4 9" id="KW-0812">Transmembrane</keyword>
<feature type="transmembrane region" description="Helical" evidence="10">
    <location>
        <begin position="12"/>
        <end position="31"/>
    </location>
</feature>
<evidence type="ECO:0000256" key="2">
    <source>
        <dbReference type="ARBA" id="ARBA00022448"/>
    </source>
</evidence>
<organism evidence="12 13">
    <name type="scientific">[Eubacterium] siraeum CAG:80</name>
    <dbReference type="NCBI Taxonomy" id="1263080"/>
    <lineage>
        <taxon>Bacteria</taxon>
        <taxon>Bacillati</taxon>
        <taxon>Bacillota</taxon>
        <taxon>Clostridia</taxon>
        <taxon>Eubacteriales</taxon>
        <taxon>Oscillospiraceae</taxon>
        <taxon>Oscillospiraceae incertae sedis</taxon>
    </lineage>
</organism>
<evidence type="ECO:0000313" key="13">
    <source>
        <dbReference type="Proteomes" id="UP000018142"/>
    </source>
</evidence>
<evidence type="ECO:0000256" key="1">
    <source>
        <dbReference type="ARBA" id="ARBA00004651"/>
    </source>
</evidence>
<proteinExistence type="inferred from homology"/>
<dbReference type="AlphaFoldDB" id="R6RSM8"/>
<sequence length="446" mass="50692">MWPIYLLLQNFGWAILIFTVIVKIAMLPLQIKQQKNMAFSQLFAPKVKEIQQKYRNNREKQAEEMQKLQAQGYNPAGGCGPLILTMIILFGVIDVVYKPMTHMEHLSSSDISNVITVAKETEYTKIFLNEYNKQDKEIIDKYLGGDKNIIYVTAENGQLNHEYKDNEEYKTKYEEKDPSADQLTIEQINKYGSLFVTSDDAYTQFTGDNSRLTAETKNRLAAVAGKYKGMQKELLALQVYEQYPDTFKSCDESVLSNDVKGRLASLSHNMMFCGLNFGSTPKLAFEPLIIIPIFAFVLSLVQTVLSQYLNKKNNPEMANAGGAGMKVMLYIMPLFSLWISFSVPAGVGFYWGVNYALGIVQSLVMQKLYSPEKLRAEAEEKMKERKLKERQVTTTAVVTDADTGEEKTVTKTETLSQKEINRRKLAAARKADAEKYGEEYHEEDDD</sequence>
<feature type="transmembrane region" description="Helical" evidence="10">
    <location>
        <begin position="321"/>
        <end position="341"/>
    </location>
</feature>
<dbReference type="Proteomes" id="UP000018142">
    <property type="component" value="Unassembled WGS sequence"/>
</dbReference>
<feature type="domain" description="Membrane insertase YidC/Oxa/ALB C-terminal" evidence="11">
    <location>
        <begin position="282"/>
        <end position="367"/>
    </location>
</feature>
<evidence type="ECO:0000256" key="9">
    <source>
        <dbReference type="RuleBase" id="RU003945"/>
    </source>
</evidence>
<feature type="domain" description="Membrane insertase YidC/Oxa/ALB C-terminal" evidence="11">
    <location>
        <begin position="11"/>
        <end position="117"/>
    </location>
</feature>
<evidence type="ECO:0000313" key="12">
    <source>
        <dbReference type="EMBL" id="CDC48344.1"/>
    </source>
</evidence>
<dbReference type="CDD" id="cd20070">
    <property type="entry name" value="5TM_YidC_Alb3"/>
    <property type="match status" value="1"/>
</dbReference>
<reference evidence="12" key="1">
    <citation type="submission" date="2012-11" db="EMBL/GenBank/DDBJ databases">
        <title>Dependencies among metagenomic species, viruses, plasmids and units of genetic variation.</title>
        <authorList>
            <person name="Nielsen H.B."/>
            <person name="Almeida M."/>
            <person name="Juncker A.S."/>
            <person name="Rasmussen S."/>
            <person name="Li J."/>
            <person name="Sunagawa S."/>
            <person name="Plichta D."/>
            <person name="Gautier L."/>
            <person name="Le Chatelier E."/>
            <person name="Peletier E."/>
            <person name="Bonde I."/>
            <person name="Nielsen T."/>
            <person name="Manichanh C."/>
            <person name="Arumugam M."/>
            <person name="Batto J."/>
            <person name="Santos M.B.Q.D."/>
            <person name="Blom N."/>
            <person name="Borruel N."/>
            <person name="Burgdorf K.S."/>
            <person name="Boumezbeur F."/>
            <person name="Casellas F."/>
            <person name="Dore J."/>
            <person name="Guarner F."/>
            <person name="Hansen T."/>
            <person name="Hildebrand F."/>
            <person name="Kaas R.S."/>
            <person name="Kennedy S."/>
            <person name="Kristiansen K."/>
            <person name="Kultima J.R."/>
            <person name="Leonard P."/>
            <person name="Levenez F."/>
            <person name="Lund O."/>
            <person name="Moumen B."/>
            <person name="Le Paslier D."/>
            <person name="Pons N."/>
            <person name="Pedersen O."/>
            <person name="Prifti E."/>
            <person name="Qin J."/>
            <person name="Raes J."/>
            <person name="Tap J."/>
            <person name="Tims S."/>
            <person name="Ussery D.W."/>
            <person name="Yamada T."/>
            <person name="MetaHit consortium"/>
            <person name="Renault P."/>
            <person name="Sicheritz-Ponten T."/>
            <person name="Bork P."/>
            <person name="Wang J."/>
            <person name="Brunak S."/>
            <person name="Ehrlich S.D."/>
        </authorList>
    </citation>
    <scope>NUCLEOTIDE SEQUENCE [LARGE SCALE GENOMIC DNA]</scope>
</reference>
<dbReference type="PANTHER" id="PTHR12428:SF65">
    <property type="entry name" value="CYTOCHROME C OXIDASE ASSEMBLY PROTEIN COX18, MITOCHONDRIAL"/>
    <property type="match status" value="1"/>
</dbReference>
<dbReference type="GO" id="GO:0032977">
    <property type="term" value="F:membrane insertase activity"/>
    <property type="evidence" value="ECO:0007669"/>
    <property type="project" value="InterPro"/>
</dbReference>
<dbReference type="GO" id="GO:0051205">
    <property type="term" value="P:protein insertion into membrane"/>
    <property type="evidence" value="ECO:0007669"/>
    <property type="project" value="TreeGrafter"/>
</dbReference>
<keyword evidence="5" id="KW-0653">Protein transport</keyword>
<comment type="subcellular location">
    <subcellularLocation>
        <location evidence="1">Cell membrane</location>
        <topology evidence="1">Multi-pass membrane protein</topology>
    </subcellularLocation>
    <subcellularLocation>
        <location evidence="9">Membrane</location>
        <topology evidence="9">Multi-pass membrane protein</topology>
    </subcellularLocation>
</comment>
<comment type="similarity">
    <text evidence="9">Belongs to the OXA1/ALB3/YidC family.</text>
</comment>
<dbReference type="InterPro" id="IPR001708">
    <property type="entry name" value="YidC/ALB3/OXA1/COX18"/>
</dbReference>
<feature type="transmembrane region" description="Helical" evidence="10">
    <location>
        <begin position="289"/>
        <end position="309"/>
    </location>
</feature>
<dbReference type="InterPro" id="IPR028055">
    <property type="entry name" value="YidC/Oxa/ALB_C"/>
</dbReference>
<keyword evidence="6 10" id="KW-1133">Transmembrane helix</keyword>
<keyword evidence="3" id="KW-1003">Cell membrane</keyword>
<feature type="transmembrane region" description="Helical" evidence="10">
    <location>
        <begin position="75"/>
        <end position="97"/>
    </location>
</feature>
<keyword evidence="8" id="KW-0143">Chaperone</keyword>
<dbReference type="Pfam" id="PF02096">
    <property type="entry name" value="60KD_IMP"/>
    <property type="match status" value="2"/>
</dbReference>
<dbReference type="NCBIfam" id="TIGR03592">
    <property type="entry name" value="yidC_oxa1_cterm"/>
    <property type="match status" value="1"/>
</dbReference>
<protein>
    <submittedName>
        <fullName evidence="12">Membrane protein insertase YidC/Oxa1 family</fullName>
    </submittedName>
</protein>
<dbReference type="EMBL" id="CBFJ010000166">
    <property type="protein sequence ID" value="CDC48344.1"/>
    <property type="molecule type" value="Genomic_DNA"/>
</dbReference>
<name>R6RSM8_9FIRM</name>
<evidence type="ECO:0000256" key="10">
    <source>
        <dbReference type="SAM" id="Phobius"/>
    </source>
</evidence>
<gene>
    <name evidence="12" type="ORF">BN788_00389</name>
</gene>
<evidence type="ECO:0000256" key="6">
    <source>
        <dbReference type="ARBA" id="ARBA00022989"/>
    </source>
</evidence>
<evidence type="ECO:0000256" key="5">
    <source>
        <dbReference type="ARBA" id="ARBA00022927"/>
    </source>
</evidence>
<evidence type="ECO:0000256" key="8">
    <source>
        <dbReference type="ARBA" id="ARBA00023186"/>
    </source>
</evidence>
<evidence type="ECO:0000256" key="7">
    <source>
        <dbReference type="ARBA" id="ARBA00023136"/>
    </source>
</evidence>
<evidence type="ECO:0000256" key="4">
    <source>
        <dbReference type="ARBA" id="ARBA00022692"/>
    </source>
</evidence>
<evidence type="ECO:0000259" key="11">
    <source>
        <dbReference type="Pfam" id="PF02096"/>
    </source>
</evidence>
<accession>R6RSM8</accession>
<comment type="caution">
    <text evidence="12">The sequence shown here is derived from an EMBL/GenBank/DDBJ whole genome shotgun (WGS) entry which is preliminary data.</text>
</comment>
<keyword evidence="7 10" id="KW-0472">Membrane</keyword>
<dbReference type="InterPro" id="IPR047196">
    <property type="entry name" value="YidC_ALB_C"/>
</dbReference>
<dbReference type="PANTHER" id="PTHR12428">
    <property type="entry name" value="OXA1"/>
    <property type="match status" value="1"/>
</dbReference>